<name>A0A2A9ES63_9MICO</name>
<feature type="transmembrane region" description="Helical" evidence="1">
    <location>
        <begin position="125"/>
        <end position="154"/>
    </location>
</feature>
<keyword evidence="1" id="KW-1133">Transmembrane helix</keyword>
<keyword evidence="1" id="KW-0472">Membrane</keyword>
<keyword evidence="1" id="KW-0812">Transmembrane</keyword>
<dbReference type="AlphaFoldDB" id="A0A2A9ES63"/>
<evidence type="ECO:0008006" key="4">
    <source>
        <dbReference type="Google" id="ProtNLM"/>
    </source>
</evidence>
<dbReference type="PROSITE" id="PS51257">
    <property type="entry name" value="PROKAR_LIPOPROTEIN"/>
    <property type="match status" value="1"/>
</dbReference>
<sequence length="226" mass="23860">MAAQQARDPGDGILSRIAARVYWYGTVGVLVALGCVPSLLLLLALDRSPGNVLVLPLCLAPAVPFLSAGLFTLRARARVDEPAPARTFARGLRLNTRDVLLLVVPALVLLGVVATSVVHREAAGIGVAYVVVLLVVALAVVLWTLQALTLASVFRFRVRDVARLALHYLTRRPGATVGLLALVVVAGGVVAVAGEVGLVVLAVAWLWFLLRVDAPVLADVEDRYVA</sequence>
<gene>
    <name evidence="2" type="ORF">ATJ88_0627</name>
</gene>
<proteinExistence type="predicted"/>
<accession>A0A2A9ES63</accession>
<feature type="transmembrane region" description="Helical" evidence="1">
    <location>
        <begin position="175"/>
        <end position="208"/>
    </location>
</feature>
<keyword evidence="3" id="KW-1185">Reference proteome</keyword>
<evidence type="ECO:0000313" key="3">
    <source>
        <dbReference type="Proteomes" id="UP000224130"/>
    </source>
</evidence>
<dbReference type="EMBL" id="PDJJ01000001">
    <property type="protein sequence ID" value="PFG41977.1"/>
    <property type="molecule type" value="Genomic_DNA"/>
</dbReference>
<comment type="caution">
    <text evidence="2">The sequence shown here is derived from an EMBL/GenBank/DDBJ whole genome shotgun (WGS) entry which is preliminary data.</text>
</comment>
<organism evidence="2 3">
    <name type="scientific">Isoptericola jiangsuensis</name>
    <dbReference type="NCBI Taxonomy" id="548579"/>
    <lineage>
        <taxon>Bacteria</taxon>
        <taxon>Bacillati</taxon>
        <taxon>Actinomycetota</taxon>
        <taxon>Actinomycetes</taxon>
        <taxon>Micrococcales</taxon>
        <taxon>Promicromonosporaceae</taxon>
        <taxon>Isoptericola</taxon>
    </lineage>
</organism>
<protein>
    <recommendedName>
        <fullName evidence="4">Membrane protein YesL</fullName>
    </recommendedName>
</protein>
<reference evidence="2 3" key="1">
    <citation type="submission" date="2017-10" db="EMBL/GenBank/DDBJ databases">
        <title>Sequencing the genomes of 1000 actinobacteria strains.</title>
        <authorList>
            <person name="Klenk H.-P."/>
        </authorList>
    </citation>
    <scope>NUCLEOTIDE SEQUENCE [LARGE SCALE GENOMIC DNA]</scope>
    <source>
        <strain evidence="2 3">DSM 21863</strain>
    </source>
</reference>
<feature type="transmembrane region" description="Helical" evidence="1">
    <location>
        <begin position="51"/>
        <end position="73"/>
    </location>
</feature>
<feature type="transmembrane region" description="Helical" evidence="1">
    <location>
        <begin position="21"/>
        <end position="45"/>
    </location>
</feature>
<dbReference type="OrthoDB" id="4211860at2"/>
<evidence type="ECO:0000313" key="2">
    <source>
        <dbReference type="EMBL" id="PFG41977.1"/>
    </source>
</evidence>
<dbReference type="Proteomes" id="UP000224130">
    <property type="component" value="Unassembled WGS sequence"/>
</dbReference>
<dbReference type="RefSeq" id="WP_098462565.1">
    <property type="nucleotide sequence ID" value="NZ_PDJJ01000001.1"/>
</dbReference>
<evidence type="ECO:0000256" key="1">
    <source>
        <dbReference type="SAM" id="Phobius"/>
    </source>
</evidence>
<feature type="transmembrane region" description="Helical" evidence="1">
    <location>
        <begin position="99"/>
        <end position="119"/>
    </location>
</feature>